<dbReference type="GO" id="GO:0071555">
    <property type="term" value="P:cell wall organization"/>
    <property type="evidence" value="ECO:0007669"/>
    <property type="project" value="UniProtKB-KW"/>
</dbReference>
<feature type="compositionally biased region" description="Basic residues" evidence="12">
    <location>
        <begin position="258"/>
        <end position="267"/>
    </location>
</feature>
<keyword evidence="5 13" id="KW-1133">Transmembrane helix</keyword>
<proteinExistence type="inferred from homology"/>
<keyword evidence="7 13" id="KW-0472">Membrane</keyword>
<dbReference type="Pfam" id="PF03552">
    <property type="entry name" value="Cellulose_synt"/>
    <property type="match status" value="1"/>
</dbReference>
<feature type="transmembrane region" description="Helical" evidence="13">
    <location>
        <begin position="20"/>
        <end position="39"/>
    </location>
</feature>
<dbReference type="Gene3D" id="3.90.550.10">
    <property type="entry name" value="Spore Coat Polysaccharide Biosynthesis Protein SpsA, Chain A"/>
    <property type="match status" value="1"/>
</dbReference>
<protein>
    <submittedName>
        <fullName evidence="14">Uncharacterized protein</fullName>
    </submittedName>
</protein>
<name>A0A843WT30_COLES</name>
<evidence type="ECO:0000256" key="7">
    <source>
        <dbReference type="ARBA" id="ARBA00023136"/>
    </source>
</evidence>
<evidence type="ECO:0000256" key="11">
    <source>
        <dbReference type="PIRSR" id="PIRSR605150-2"/>
    </source>
</evidence>
<comment type="caution">
    <text evidence="14">The sequence shown here is derived from an EMBL/GenBank/DDBJ whole genome shotgun (WGS) entry which is preliminary data.</text>
</comment>
<dbReference type="EMBL" id="NMUH01004434">
    <property type="protein sequence ID" value="MQM09648.1"/>
    <property type="molecule type" value="Genomic_DNA"/>
</dbReference>
<dbReference type="InterPro" id="IPR005150">
    <property type="entry name" value="Cellulose_synth"/>
</dbReference>
<dbReference type="InterPro" id="IPR029044">
    <property type="entry name" value="Nucleotide-diphossugar_trans"/>
</dbReference>
<feature type="transmembrane region" description="Helical" evidence="13">
    <location>
        <begin position="51"/>
        <end position="69"/>
    </location>
</feature>
<comment type="subcellular location">
    <subcellularLocation>
        <location evidence="1">Golgi apparatus membrane</location>
        <topology evidence="1">Multi-pass membrane protein</topology>
    </subcellularLocation>
</comment>
<feature type="binding site" evidence="11">
    <location>
        <position position="111"/>
    </location>
    <ligand>
        <name>UDP-alpha-D-glucose</name>
        <dbReference type="ChEBI" id="CHEBI:58885"/>
    </ligand>
</feature>
<dbReference type="Proteomes" id="UP000652761">
    <property type="component" value="Unassembled WGS sequence"/>
</dbReference>
<feature type="region of interest" description="Disordered" evidence="12">
    <location>
        <begin position="246"/>
        <end position="267"/>
    </location>
</feature>
<dbReference type="GO" id="GO:0071669">
    <property type="term" value="P:plant-type cell wall organization or biogenesis"/>
    <property type="evidence" value="ECO:0007669"/>
    <property type="project" value="UniProtKB-ARBA"/>
</dbReference>
<feature type="binding site" evidence="11">
    <location>
        <position position="140"/>
    </location>
    <ligand>
        <name>UDP-alpha-D-glucose</name>
        <dbReference type="ChEBI" id="CHEBI:58885"/>
    </ligand>
</feature>
<evidence type="ECO:0000256" key="5">
    <source>
        <dbReference type="ARBA" id="ARBA00022989"/>
    </source>
</evidence>
<keyword evidence="15" id="KW-1185">Reference proteome</keyword>
<evidence type="ECO:0000256" key="3">
    <source>
        <dbReference type="ARBA" id="ARBA00022679"/>
    </source>
</evidence>
<evidence type="ECO:0000256" key="6">
    <source>
        <dbReference type="ARBA" id="ARBA00023034"/>
    </source>
</evidence>
<dbReference type="GO" id="GO:0000139">
    <property type="term" value="C:Golgi membrane"/>
    <property type="evidence" value="ECO:0007669"/>
    <property type="project" value="UniProtKB-SubCell"/>
</dbReference>
<evidence type="ECO:0000256" key="13">
    <source>
        <dbReference type="SAM" id="Phobius"/>
    </source>
</evidence>
<evidence type="ECO:0000313" key="14">
    <source>
        <dbReference type="EMBL" id="MQM09648.1"/>
    </source>
</evidence>
<comment type="function">
    <text evidence="9">Thought to be a Golgi-localized beta-glycan synthase that polymerize the backbones of noncellulosic polysaccharides (hemicelluloses) of plant cell wall.</text>
</comment>
<evidence type="ECO:0000256" key="1">
    <source>
        <dbReference type="ARBA" id="ARBA00004653"/>
    </source>
</evidence>
<keyword evidence="3" id="KW-0808">Transferase</keyword>
<keyword evidence="8" id="KW-0961">Cell wall biogenesis/degradation</keyword>
<evidence type="ECO:0000256" key="8">
    <source>
        <dbReference type="ARBA" id="ARBA00023316"/>
    </source>
</evidence>
<gene>
    <name evidence="14" type="ORF">Taro_042524</name>
</gene>
<dbReference type="GO" id="GO:0016760">
    <property type="term" value="F:cellulose synthase (UDP-forming) activity"/>
    <property type="evidence" value="ECO:0007669"/>
    <property type="project" value="InterPro"/>
</dbReference>
<sequence>MGAHGDGPLFETTAVKGRLAYKLFAGSVFLGVCLIWVYRTTHVPGEGRRRWSWLGLLAADVWFGLYWVLTQSVRWNPTHRRSFPDRLSRRYKEEELPGADVFVCTADPTIEPPVMVVNTVLSVMAYDYPAKKLAVYLSDDGGSDLTFYALLEASRFARVWIPFCNRLQLEPRSPAAYFREVPAPPRGSGCVPDEWWAVQFSKCPALVEGRALIKDTYSLTLKKRMEDSLILSFGDWLKVTGPELSPRGSTTAIPTTPAHRRNPNNLP</sequence>
<dbReference type="OrthoDB" id="1929172at2759"/>
<keyword evidence="2" id="KW-0328">Glycosyltransferase</keyword>
<comment type="similarity">
    <text evidence="10">Belongs to the glycosyltransferase 2 family. Plant cellulose synthase-like E subfamily.</text>
</comment>
<accession>A0A843WT30</accession>
<evidence type="ECO:0000313" key="15">
    <source>
        <dbReference type="Proteomes" id="UP000652761"/>
    </source>
</evidence>
<keyword evidence="6" id="KW-0333">Golgi apparatus</keyword>
<dbReference type="GO" id="GO:0030244">
    <property type="term" value="P:cellulose biosynthetic process"/>
    <property type="evidence" value="ECO:0007669"/>
    <property type="project" value="InterPro"/>
</dbReference>
<dbReference type="AlphaFoldDB" id="A0A843WT30"/>
<evidence type="ECO:0000256" key="9">
    <source>
        <dbReference type="ARBA" id="ARBA00037405"/>
    </source>
</evidence>
<evidence type="ECO:0000256" key="12">
    <source>
        <dbReference type="SAM" id="MobiDB-lite"/>
    </source>
</evidence>
<keyword evidence="4 13" id="KW-0812">Transmembrane</keyword>
<organism evidence="14 15">
    <name type="scientific">Colocasia esculenta</name>
    <name type="common">Wild taro</name>
    <name type="synonym">Arum esculentum</name>
    <dbReference type="NCBI Taxonomy" id="4460"/>
    <lineage>
        <taxon>Eukaryota</taxon>
        <taxon>Viridiplantae</taxon>
        <taxon>Streptophyta</taxon>
        <taxon>Embryophyta</taxon>
        <taxon>Tracheophyta</taxon>
        <taxon>Spermatophyta</taxon>
        <taxon>Magnoliopsida</taxon>
        <taxon>Liliopsida</taxon>
        <taxon>Araceae</taxon>
        <taxon>Aroideae</taxon>
        <taxon>Colocasieae</taxon>
        <taxon>Colocasia</taxon>
    </lineage>
</organism>
<dbReference type="FunFam" id="3.90.550.10:FF:000138">
    <property type="entry name" value="Cellulose synthase isolog"/>
    <property type="match status" value="1"/>
</dbReference>
<reference evidence="14" key="1">
    <citation type="submission" date="2017-07" db="EMBL/GenBank/DDBJ databases">
        <title>Taro Niue Genome Assembly and Annotation.</title>
        <authorList>
            <person name="Atibalentja N."/>
            <person name="Keating K."/>
            <person name="Fields C.J."/>
        </authorList>
    </citation>
    <scope>NUCLEOTIDE SEQUENCE</scope>
    <source>
        <strain evidence="14">Niue_2</strain>
        <tissue evidence="14">Leaf</tissue>
    </source>
</reference>
<evidence type="ECO:0000256" key="10">
    <source>
        <dbReference type="ARBA" id="ARBA00060766"/>
    </source>
</evidence>
<dbReference type="PANTHER" id="PTHR13301">
    <property type="entry name" value="X-BOX TRANSCRIPTION FACTOR-RELATED"/>
    <property type="match status" value="1"/>
</dbReference>
<evidence type="ECO:0000256" key="2">
    <source>
        <dbReference type="ARBA" id="ARBA00022676"/>
    </source>
</evidence>
<evidence type="ECO:0000256" key="4">
    <source>
        <dbReference type="ARBA" id="ARBA00022692"/>
    </source>
</evidence>